<sequence length="48" mass="5543">MKDNKLLSHDVKKVVIYDEEQQKEVAVITKELITTANENIVVKVIFND</sequence>
<gene>
    <name evidence="1" type="ordered locus">Clole_0818</name>
</gene>
<keyword evidence="2" id="KW-1185">Reference proteome</keyword>
<evidence type="ECO:0000313" key="2">
    <source>
        <dbReference type="Proteomes" id="UP000008467"/>
    </source>
</evidence>
<name>F2JPK3_CELLD</name>
<protein>
    <submittedName>
        <fullName evidence="1">Uncharacterized protein</fullName>
    </submittedName>
</protein>
<dbReference type="STRING" id="642492.Clole_0818"/>
<dbReference type="EMBL" id="CP002582">
    <property type="protein sequence ID" value="ADZ82551.1"/>
    <property type="molecule type" value="Genomic_DNA"/>
</dbReference>
<proteinExistence type="predicted"/>
<organism evidence="1 2">
    <name type="scientific">Cellulosilyticum lentocellum (strain ATCC 49066 / DSM 5427 / NCIMB 11756 / RHM5)</name>
    <name type="common">Clostridium lentocellum</name>
    <dbReference type="NCBI Taxonomy" id="642492"/>
    <lineage>
        <taxon>Bacteria</taxon>
        <taxon>Bacillati</taxon>
        <taxon>Bacillota</taxon>
        <taxon>Clostridia</taxon>
        <taxon>Lachnospirales</taxon>
        <taxon>Cellulosilyticaceae</taxon>
        <taxon>Cellulosilyticum</taxon>
    </lineage>
</organism>
<dbReference type="Proteomes" id="UP000008467">
    <property type="component" value="Chromosome"/>
</dbReference>
<dbReference type="RefSeq" id="WP_013655852.1">
    <property type="nucleotide sequence ID" value="NC_015275.1"/>
</dbReference>
<dbReference type="KEGG" id="cle:Clole_0818"/>
<accession>F2JPK3</accession>
<dbReference type="HOGENOM" id="CLU_216255_0_0_9"/>
<evidence type="ECO:0000313" key="1">
    <source>
        <dbReference type="EMBL" id="ADZ82551.1"/>
    </source>
</evidence>
<dbReference type="AlphaFoldDB" id="F2JPK3"/>
<reference evidence="1 2" key="1">
    <citation type="journal article" date="2011" name="J. Bacteriol.">
        <title>Complete genome sequence of the cellulose-degrading bacterium Cellulosilyticum lentocellum.</title>
        <authorList>
            <consortium name="US DOE Joint Genome Institute"/>
            <person name="Miller D.A."/>
            <person name="Suen G."/>
            <person name="Bruce D."/>
            <person name="Copeland A."/>
            <person name="Cheng J.F."/>
            <person name="Detter C."/>
            <person name="Goodwin L.A."/>
            <person name="Han C.S."/>
            <person name="Hauser L.J."/>
            <person name="Land M.L."/>
            <person name="Lapidus A."/>
            <person name="Lucas S."/>
            <person name="Meincke L."/>
            <person name="Pitluck S."/>
            <person name="Tapia R."/>
            <person name="Teshima H."/>
            <person name="Woyke T."/>
            <person name="Fox B.G."/>
            <person name="Angert E.R."/>
            <person name="Currie C.R."/>
        </authorList>
    </citation>
    <scope>NUCLEOTIDE SEQUENCE [LARGE SCALE GENOMIC DNA]</scope>
    <source>
        <strain evidence="2">ATCC 49066 / DSM 5427 / NCIMB 11756 / RHM5</strain>
    </source>
</reference>